<dbReference type="Proteomes" id="UP000663853">
    <property type="component" value="Unassembled WGS sequence"/>
</dbReference>
<gene>
    <name evidence="1" type="ORF">RDB_LOCUS111551</name>
</gene>
<evidence type="ECO:0000313" key="2">
    <source>
        <dbReference type="Proteomes" id="UP000663853"/>
    </source>
</evidence>
<sequence length="207" mass="23113">MPLQNVTIDDASALIGYYSPNGIPWKDSSTNDTRLGGYSNHTYHSSNQPGAWSSFRFQGTAVYLFVATRMMHGKYNIFMDDQRVYRGTGYTKTPFFRQLAYNATSLQPGWHNLTLVNAEPGRFIEVDYIIWTTVMSAALNESLGTPIPYTLGNMTYDASIWEANGPVANSYMETKTNGATVNVTFKGNGIELYGRTGPDYGMFRRAS</sequence>
<reference evidence="1" key="1">
    <citation type="submission" date="2021-01" db="EMBL/GenBank/DDBJ databases">
        <authorList>
            <person name="Kaushik A."/>
        </authorList>
    </citation>
    <scope>NUCLEOTIDE SEQUENCE</scope>
    <source>
        <strain evidence="1">AG6-10EEA</strain>
    </source>
</reference>
<comment type="caution">
    <text evidence="1">The sequence shown here is derived from an EMBL/GenBank/DDBJ whole genome shotgun (WGS) entry which is preliminary data.</text>
</comment>
<name>A0A8H3CWG5_9AGAM</name>
<evidence type="ECO:0000313" key="1">
    <source>
        <dbReference type="EMBL" id="CAE6500093.1"/>
    </source>
</evidence>
<protein>
    <submittedName>
        <fullName evidence="1">Uncharacterized protein</fullName>
    </submittedName>
</protein>
<accession>A0A8H3CWG5</accession>
<dbReference type="EMBL" id="CAJMXA010003520">
    <property type="protein sequence ID" value="CAE6500093.1"/>
    <property type="molecule type" value="Genomic_DNA"/>
</dbReference>
<dbReference type="AlphaFoldDB" id="A0A8H3CWG5"/>
<proteinExistence type="predicted"/>
<organism evidence="1 2">
    <name type="scientific">Rhizoctonia solani</name>
    <dbReference type="NCBI Taxonomy" id="456999"/>
    <lineage>
        <taxon>Eukaryota</taxon>
        <taxon>Fungi</taxon>
        <taxon>Dikarya</taxon>
        <taxon>Basidiomycota</taxon>
        <taxon>Agaricomycotina</taxon>
        <taxon>Agaricomycetes</taxon>
        <taxon>Cantharellales</taxon>
        <taxon>Ceratobasidiaceae</taxon>
        <taxon>Rhizoctonia</taxon>
    </lineage>
</organism>
<dbReference type="Gene3D" id="2.60.120.260">
    <property type="entry name" value="Galactose-binding domain-like"/>
    <property type="match status" value="2"/>
</dbReference>